<reference evidence="6 7" key="1">
    <citation type="submission" date="2020-04" db="EMBL/GenBank/DDBJ databases">
        <authorList>
            <person name="De Canck E."/>
        </authorList>
    </citation>
    <scope>NUCLEOTIDE SEQUENCE [LARGE SCALE GENOMIC DNA]</scope>
    <source>
        <strain evidence="6 7">LMG 28138</strain>
    </source>
</reference>
<sequence length="318" mass="32891">MNAPLKLRRMTAAALTLAAAVTMFGFTDAANAAGKKIALVQINQEALFFTQMDEGARKAAKAAGADLAIFNSNNDPTAQNNAIETYIQQKVDAILVVAIDVNGIKPAITEAKKAGIPVVAIDAIVNGDNDVQVGVDNKKVGTDIGQYTADYIKKSLGGKAEVGVVGALNSFIQNLRLDGFKTGLASAPGAKIVATVDGQNVQDQAQTAAENLISGNPNVKVVYATGEPALIGLVAAVSAQGATDRVKIVGWDLSAQAIKGLDQGFVTAVVQQDPEGEGKAAVNAALKLLAKQPVEKNISVPVTIVTKANVAQYRAVFK</sequence>
<dbReference type="Gene3D" id="3.40.50.2300">
    <property type="match status" value="2"/>
</dbReference>
<evidence type="ECO:0000256" key="3">
    <source>
        <dbReference type="ARBA" id="ARBA00022729"/>
    </source>
</evidence>
<keyword evidence="3 4" id="KW-0732">Signal</keyword>
<evidence type="ECO:0000256" key="2">
    <source>
        <dbReference type="ARBA" id="ARBA00007639"/>
    </source>
</evidence>
<accession>A0A6S7BBN7</accession>
<dbReference type="GO" id="GO:0030313">
    <property type="term" value="C:cell envelope"/>
    <property type="evidence" value="ECO:0007669"/>
    <property type="project" value="UniProtKB-SubCell"/>
</dbReference>
<dbReference type="GO" id="GO:0030246">
    <property type="term" value="F:carbohydrate binding"/>
    <property type="evidence" value="ECO:0007669"/>
    <property type="project" value="UniProtKB-ARBA"/>
</dbReference>
<evidence type="ECO:0000259" key="5">
    <source>
        <dbReference type="Pfam" id="PF13407"/>
    </source>
</evidence>
<feature type="signal peptide" evidence="4">
    <location>
        <begin position="1"/>
        <end position="32"/>
    </location>
</feature>
<name>A0A6S7BBN7_9BURK</name>
<evidence type="ECO:0000256" key="4">
    <source>
        <dbReference type="SAM" id="SignalP"/>
    </source>
</evidence>
<evidence type="ECO:0000256" key="1">
    <source>
        <dbReference type="ARBA" id="ARBA00004196"/>
    </source>
</evidence>
<proteinExistence type="inferred from homology"/>
<dbReference type="InterPro" id="IPR028082">
    <property type="entry name" value="Peripla_BP_I"/>
</dbReference>
<feature type="chain" id="PRO_5028891229" evidence="4">
    <location>
        <begin position="33"/>
        <end position="318"/>
    </location>
</feature>
<dbReference type="EMBL" id="CADIKM010000018">
    <property type="protein sequence ID" value="CAB3793970.1"/>
    <property type="molecule type" value="Genomic_DNA"/>
</dbReference>
<dbReference type="Pfam" id="PF13407">
    <property type="entry name" value="Peripla_BP_4"/>
    <property type="match status" value="1"/>
</dbReference>
<feature type="domain" description="Periplasmic binding protein" evidence="5">
    <location>
        <begin position="40"/>
        <end position="292"/>
    </location>
</feature>
<organism evidence="6 7">
    <name type="scientific">Pararobbsia alpina</name>
    <dbReference type="NCBI Taxonomy" id="621374"/>
    <lineage>
        <taxon>Bacteria</taxon>
        <taxon>Pseudomonadati</taxon>
        <taxon>Pseudomonadota</taxon>
        <taxon>Betaproteobacteria</taxon>
        <taxon>Burkholderiales</taxon>
        <taxon>Burkholderiaceae</taxon>
        <taxon>Pararobbsia</taxon>
    </lineage>
</organism>
<protein>
    <submittedName>
        <fullName evidence="6">ABC transporter periplasmic-binding protein YphF</fullName>
    </submittedName>
</protein>
<keyword evidence="7" id="KW-1185">Reference proteome</keyword>
<dbReference type="AlphaFoldDB" id="A0A6S7BBN7"/>
<evidence type="ECO:0000313" key="7">
    <source>
        <dbReference type="Proteomes" id="UP000494115"/>
    </source>
</evidence>
<comment type="similarity">
    <text evidence="2">Belongs to the bacterial solute-binding protein 2 family.</text>
</comment>
<dbReference type="SUPFAM" id="SSF53822">
    <property type="entry name" value="Periplasmic binding protein-like I"/>
    <property type="match status" value="1"/>
</dbReference>
<dbReference type="RefSeq" id="WP_175106129.1">
    <property type="nucleotide sequence ID" value="NZ_CADIKM010000018.1"/>
</dbReference>
<evidence type="ECO:0000313" key="6">
    <source>
        <dbReference type="EMBL" id="CAB3793970.1"/>
    </source>
</evidence>
<dbReference type="PANTHER" id="PTHR46847:SF1">
    <property type="entry name" value="D-ALLOSE-BINDING PERIPLASMIC PROTEIN-RELATED"/>
    <property type="match status" value="1"/>
</dbReference>
<dbReference type="InterPro" id="IPR025997">
    <property type="entry name" value="SBP_2_dom"/>
</dbReference>
<dbReference type="PANTHER" id="PTHR46847">
    <property type="entry name" value="D-ALLOSE-BINDING PERIPLASMIC PROTEIN-RELATED"/>
    <property type="match status" value="1"/>
</dbReference>
<gene>
    <name evidence="6" type="primary">yphF</name>
    <name evidence="6" type="ORF">LMG28138_03618</name>
</gene>
<dbReference type="Proteomes" id="UP000494115">
    <property type="component" value="Unassembled WGS sequence"/>
</dbReference>
<comment type="subcellular location">
    <subcellularLocation>
        <location evidence="1">Cell envelope</location>
    </subcellularLocation>
</comment>